<dbReference type="PROSITE" id="PS00061">
    <property type="entry name" value="ADH_SHORT"/>
    <property type="match status" value="1"/>
</dbReference>
<evidence type="ECO:0000313" key="3">
    <source>
        <dbReference type="EMBL" id="UXY17475.1"/>
    </source>
</evidence>
<dbReference type="InterPro" id="IPR036291">
    <property type="entry name" value="NAD(P)-bd_dom_sf"/>
</dbReference>
<comment type="similarity">
    <text evidence="1">Belongs to the short-chain dehydrogenases/reductases (SDR) family.</text>
</comment>
<dbReference type="PANTHER" id="PTHR24321">
    <property type="entry name" value="DEHYDROGENASES, SHORT CHAIN"/>
    <property type="match status" value="1"/>
</dbReference>
<dbReference type="EMBL" id="CP106793">
    <property type="protein sequence ID" value="UXY17475.1"/>
    <property type="molecule type" value="Genomic_DNA"/>
</dbReference>
<protein>
    <submittedName>
        <fullName evidence="3">SDR family oxidoreductase</fullName>
    </submittedName>
</protein>
<accession>A0ABY6DSX0</accession>
<evidence type="ECO:0000313" key="4">
    <source>
        <dbReference type="Proteomes" id="UP001061298"/>
    </source>
</evidence>
<proteinExistence type="inferred from homology"/>
<dbReference type="PANTHER" id="PTHR24321:SF8">
    <property type="entry name" value="ESTRADIOL 17-BETA-DEHYDROGENASE 8-RELATED"/>
    <property type="match status" value="1"/>
</dbReference>
<dbReference type="InterPro" id="IPR002347">
    <property type="entry name" value="SDR_fam"/>
</dbReference>
<dbReference type="CDD" id="cd05233">
    <property type="entry name" value="SDR_c"/>
    <property type="match status" value="1"/>
</dbReference>
<dbReference type="Gene3D" id="3.40.50.720">
    <property type="entry name" value="NAD(P)-binding Rossmann-like Domain"/>
    <property type="match status" value="1"/>
</dbReference>
<reference evidence="3" key="1">
    <citation type="submission" date="2022-10" db="EMBL/GenBank/DDBJ databases">
        <authorList>
            <person name="Mo P."/>
        </authorList>
    </citation>
    <scope>NUCLEOTIDE SEQUENCE</scope>
    <source>
        <strain evidence="3">HUAS 13-4</strain>
    </source>
</reference>
<dbReference type="PRINTS" id="PR00081">
    <property type="entry name" value="GDHRDH"/>
</dbReference>
<dbReference type="Pfam" id="PF13561">
    <property type="entry name" value="adh_short_C2"/>
    <property type="match status" value="1"/>
</dbReference>
<gene>
    <name evidence="3" type="ORF">N8I84_00830</name>
</gene>
<evidence type="ECO:0000256" key="2">
    <source>
        <dbReference type="ARBA" id="ARBA00023002"/>
    </source>
</evidence>
<evidence type="ECO:0000256" key="1">
    <source>
        <dbReference type="ARBA" id="ARBA00006484"/>
    </source>
</evidence>
<organism evidence="3 4">
    <name type="scientific">Streptomyces cynarae</name>
    <dbReference type="NCBI Taxonomy" id="2981134"/>
    <lineage>
        <taxon>Bacteria</taxon>
        <taxon>Bacillati</taxon>
        <taxon>Actinomycetota</taxon>
        <taxon>Actinomycetes</taxon>
        <taxon>Kitasatosporales</taxon>
        <taxon>Streptomycetaceae</taxon>
        <taxon>Streptomyces</taxon>
    </lineage>
</organism>
<keyword evidence="2" id="KW-0560">Oxidoreductase</keyword>
<dbReference type="Proteomes" id="UP001061298">
    <property type="component" value="Chromosome"/>
</dbReference>
<dbReference type="RefSeq" id="WP_263227378.1">
    <property type="nucleotide sequence ID" value="NZ_CP106793.1"/>
</dbReference>
<dbReference type="InterPro" id="IPR020904">
    <property type="entry name" value="Sc_DH/Rdtase_CS"/>
</dbReference>
<keyword evidence="4" id="KW-1185">Reference proteome</keyword>
<name>A0ABY6DSX0_9ACTN</name>
<sequence>MNIRHLFALAAAPGRGCRSGSTAAHNARGRHAGQILGGRYGYPDRSPYASTKRGLIGFTETLAIKFGDDGIRVNAIAPGAVAGERIQRVLQGRADTERRSLADVTADALSIQSPKHFTDPEDIATLARLLASDSAKSVTGQTIAIDGGSKAAQ</sequence>
<dbReference type="SUPFAM" id="SSF51735">
    <property type="entry name" value="NAD(P)-binding Rossmann-fold domains"/>
    <property type="match status" value="1"/>
</dbReference>